<evidence type="ECO:0000256" key="5">
    <source>
        <dbReference type="ARBA" id="ARBA00023014"/>
    </source>
</evidence>
<dbReference type="SUPFAM" id="SSF102114">
    <property type="entry name" value="Radical SAM enzymes"/>
    <property type="match status" value="1"/>
</dbReference>
<protein>
    <recommendedName>
        <fullName evidence="6">Radical SAM core domain-containing protein</fullName>
    </recommendedName>
</protein>
<keyword evidence="5" id="KW-0411">Iron-sulfur</keyword>
<evidence type="ECO:0000256" key="3">
    <source>
        <dbReference type="ARBA" id="ARBA00022723"/>
    </source>
</evidence>
<gene>
    <name evidence="7" type="ORF">N47_E43640</name>
</gene>
<dbReference type="InterPro" id="IPR050377">
    <property type="entry name" value="Radical_SAM_PqqE_MftC-like"/>
</dbReference>
<dbReference type="SFLD" id="SFLDG01067">
    <property type="entry name" value="SPASM/twitch_domain_containing"/>
    <property type="match status" value="1"/>
</dbReference>
<sequence length="342" mass="38978">MGIPAKQKVRIGAHIIKQLLLGHQRFPLVLMIEPLFRCNLRCRGCGKIAYPEETLNRQLSVEECLSASKECPAPVVSIAGGEPLLHTDIPRIVQKLVAHKKFVYLCTNALLAANRIDEFQPSQYLAFNVHLDGLEERHDAMVGREGVFQHAVTTIRLLIKRGFRVTTNTTLYADETPESAARLFDFLTSIGVEGMTVAPGFCYPDAPDQENFLNRKTTRVLFQKLFEIGRGRKWRFNHSSLYLDFLAGHQNYECAPWGNPTRNIFGWQRPCYLINDSFAATYKELVDTTKWHRYGVDKDPRCINCMVHCGFEPTAVMDLVTHPWKMVYSGKRNQSHLAKHSV</sequence>
<dbReference type="PANTHER" id="PTHR11228:SF22">
    <property type="entry name" value="PEPTIDE BIOSYNTHESIS PROTEIN YYDG-RELATED"/>
    <property type="match status" value="1"/>
</dbReference>
<dbReference type="GO" id="GO:0046872">
    <property type="term" value="F:metal ion binding"/>
    <property type="evidence" value="ECO:0007669"/>
    <property type="project" value="UniProtKB-KW"/>
</dbReference>
<dbReference type="PROSITE" id="PS51918">
    <property type="entry name" value="RADICAL_SAM"/>
    <property type="match status" value="1"/>
</dbReference>
<dbReference type="InterPro" id="IPR017833">
    <property type="entry name" value="Hopanoid_synth-assoc_rSAM_HpnH"/>
</dbReference>
<dbReference type="GO" id="GO:0003824">
    <property type="term" value="F:catalytic activity"/>
    <property type="evidence" value="ECO:0007669"/>
    <property type="project" value="InterPro"/>
</dbReference>
<dbReference type="NCBIfam" id="TIGR03470">
    <property type="entry name" value="HpnH"/>
    <property type="match status" value="1"/>
</dbReference>
<evidence type="ECO:0000256" key="1">
    <source>
        <dbReference type="ARBA" id="ARBA00001966"/>
    </source>
</evidence>
<reference evidence="7" key="1">
    <citation type="journal article" date="2011" name="Environ. Microbiol.">
        <title>Genomic insights into the metabolic potential of the polycyclic aromatic hydrocarbon degrading sulfate-reducing Deltaproteobacterium N47.</title>
        <authorList>
            <person name="Bergmann F."/>
            <person name="Selesi D."/>
            <person name="Weinmaier T."/>
            <person name="Tischler P."/>
            <person name="Rattei T."/>
            <person name="Meckenstock R.U."/>
        </authorList>
    </citation>
    <scope>NUCLEOTIDE SEQUENCE</scope>
</reference>
<dbReference type="Gene3D" id="3.20.20.70">
    <property type="entry name" value="Aldolase class I"/>
    <property type="match status" value="1"/>
</dbReference>
<dbReference type="AlphaFoldDB" id="E1YL69"/>
<evidence type="ECO:0000259" key="6">
    <source>
        <dbReference type="PROSITE" id="PS51918"/>
    </source>
</evidence>
<dbReference type="InterPro" id="IPR013785">
    <property type="entry name" value="Aldolase_TIM"/>
</dbReference>
<dbReference type="InterPro" id="IPR058240">
    <property type="entry name" value="rSAM_sf"/>
</dbReference>
<evidence type="ECO:0000256" key="4">
    <source>
        <dbReference type="ARBA" id="ARBA00023004"/>
    </source>
</evidence>
<keyword evidence="4" id="KW-0408">Iron</keyword>
<dbReference type="CDD" id="cd01335">
    <property type="entry name" value="Radical_SAM"/>
    <property type="match status" value="1"/>
</dbReference>
<dbReference type="InterPro" id="IPR022563">
    <property type="entry name" value="DUF3463"/>
</dbReference>
<dbReference type="SFLD" id="SFLDF00397">
    <property type="entry name" value="adenosyl-hopene_transferase"/>
    <property type="match status" value="1"/>
</dbReference>
<feature type="domain" description="Radical SAM core" evidence="6">
    <location>
        <begin position="22"/>
        <end position="237"/>
    </location>
</feature>
<proteinExistence type="predicted"/>
<comment type="cofactor">
    <cofactor evidence="1">
        <name>[4Fe-4S] cluster</name>
        <dbReference type="ChEBI" id="CHEBI:49883"/>
    </cofactor>
</comment>
<organism evidence="7">
    <name type="scientific">uncultured Desulfobacterium sp</name>
    <dbReference type="NCBI Taxonomy" id="201089"/>
    <lineage>
        <taxon>Bacteria</taxon>
        <taxon>Pseudomonadati</taxon>
        <taxon>Thermodesulfobacteriota</taxon>
        <taxon>Desulfobacteria</taxon>
        <taxon>Desulfobacterales</taxon>
        <taxon>Desulfobacteriaceae</taxon>
        <taxon>Desulfobacterium</taxon>
        <taxon>environmental samples</taxon>
    </lineage>
</organism>
<dbReference type="EMBL" id="FR695877">
    <property type="protein sequence ID" value="CBX30852.1"/>
    <property type="molecule type" value="Genomic_DNA"/>
</dbReference>
<dbReference type="SFLD" id="SFLDS00029">
    <property type="entry name" value="Radical_SAM"/>
    <property type="match status" value="1"/>
</dbReference>
<accession>E1YL69</accession>
<dbReference type="InterPro" id="IPR007197">
    <property type="entry name" value="rSAM"/>
</dbReference>
<keyword evidence="3" id="KW-0479">Metal-binding</keyword>
<evidence type="ECO:0000313" key="7">
    <source>
        <dbReference type="EMBL" id="CBX30852.1"/>
    </source>
</evidence>
<dbReference type="PANTHER" id="PTHR11228">
    <property type="entry name" value="RADICAL SAM DOMAIN PROTEIN"/>
    <property type="match status" value="1"/>
</dbReference>
<evidence type="ECO:0000256" key="2">
    <source>
        <dbReference type="ARBA" id="ARBA00022691"/>
    </source>
</evidence>
<name>E1YL69_9BACT</name>
<dbReference type="GO" id="GO:0051536">
    <property type="term" value="F:iron-sulfur cluster binding"/>
    <property type="evidence" value="ECO:0007669"/>
    <property type="project" value="UniProtKB-KW"/>
</dbReference>
<dbReference type="Pfam" id="PF11946">
    <property type="entry name" value="DUF3463"/>
    <property type="match status" value="1"/>
</dbReference>
<dbReference type="Pfam" id="PF04055">
    <property type="entry name" value="Radical_SAM"/>
    <property type="match status" value="1"/>
</dbReference>
<keyword evidence="2" id="KW-0949">S-adenosyl-L-methionine</keyword>